<keyword evidence="4 6" id="KW-1133">Transmembrane helix</keyword>
<comment type="similarity">
    <text evidence="2 6">Belongs to the YIP1 family.</text>
</comment>
<evidence type="ECO:0000256" key="2">
    <source>
        <dbReference type="ARBA" id="ARBA00010596"/>
    </source>
</evidence>
<name>A0A137NXN7_CONC2</name>
<evidence type="ECO:0000256" key="4">
    <source>
        <dbReference type="ARBA" id="ARBA00022989"/>
    </source>
</evidence>
<dbReference type="PANTHER" id="PTHR21236">
    <property type="entry name" value="GOLGI MEMBRANE PROTEIN YIP1"/>
    <property type="match status" value="1"/>
</dbReference>
<reference evidence="8 9" key="1">
    <citation type="journal article" date="2015" name="Genome Biol. Evol.">
        <title>Phylogenomic analyses indicate that early fungi evolved digesting cell walls of algal ancestors of land plants.</title>
        <authorList>
            <person name="Chang Y."/>
            <person name="Wang S."/>
            <person name="Sekimoto S."/>
            <person name="Aerts A.L."/>
            <person name="Choi C."/>
            <person name="Clum A."/>
            <person name="LaButti K.M."/>
            <person name="Lindquist E.A."/>
            <person name="Yee Ngan C."/>
            <person name="Ohm R.A."/>
            <person name="Salamov A.A."/>
            <person name="Grigoriev I.V."/>
            <person name="Spatafora J.W."/>
            <person name="Berbee M.L."/>
        </authorList>
    </citation>
    <scope>NUCLEOTIDE SEQUENCE [LARGE SCALE GENOMIC DNA]</scope>
    <source>
        <strain evidence="8 9">NRRL 28638</strain>
    </source>
</reference>
<feature type="transmembrane region" description="Helical" evidence="6">
    <location>
        <begin position="166"/>
        <end position="184"/>
    </location>
</feature>
<comment type="subcellular location">
    <subcellularLocation>
        <location evidence="6">Golgi apparatus membrane</location>
        <topology evidence="6">Multi-pass membrane protein</topology>
    </subcellularLocation>
    <subcellularLocation>
        <location evidence="1">Membrane</location>
        <topology evidence="1">Multi-pass membrane protein</topology>
    </subcellularLocation>
</comment>
<dbReference type="EMBL" id="KQ964623">
    <property type="protein sequence ID" value="KXN67630.1"/>
    <property type="molecule type" value="Genomic_DNA"/>
</dbReference>
<dbReference type="GO" id="GO:0005802">
    <property type="term" value="C:trans-Golgi network"/>
    <property type="evidence" value="ECO:0007669"/>
    <property type="project" value="TreeGrafter"/>
</dbReference>
<evidence type="ECO:0000256" key="3">
    <source>
        <dbReference type="ARBA" id="ARBA00022692"/>
    </source>
</evidence>
<evidence type="ECO:0000313" key="8">
    <source>
        <dbReference type="EMBL" id="KXN67630.1"/>
    </source>
</evidence>
<sequence length="185" mass="20283">FWKAFGTGGLPGEPGLLEELEINFSHIKTKTITVLNPLKTVDSHMMDDVDLAGPVLFCLLLGGALLFGGKITFSYIYGVAVVGCASMYLILNMMSEQGIDFFRNASVLGYCLLPIVFLSMLNTALSLISVDKSVAMYVLAPVAIFWATYSSSLIFVTVLQMHEQRLLVAYPIALLYTCFSLLTLF</sequence>
<keyword evidence="3 6" id="KW-0812">Transmembrane</keyword>
<keyword evidence="5 6" id="KW-0472">Membrane</keyword>
<proteinExistence type="inferred from homology"/>
<dbReference type="STRING" id="796925.A0A137NXN7"/>
<keyword evidence="9" id="KW-1185">Reference proteome</keyword>
<evidence type="ECO:0000256" key="1">
    <source>
        <dbReference type="ARBA" id="ARBA00004141"/>
    </source>
</evidence>
<dbReference type="GO" id="GO:0000139">
    <property type="term" value="C:Golgi membrane"/>
    <property type="evidence" value="ECO:0007669"/>
    <property type="project" value="UniProtKB-SubCell"/>
</dbReference>
<dbReference type="InterPro" id="IPR045231">
    <property type="entry name" value="Yip1/4-like"/>
</dbReference>
<dbReference type="Proteomes" id="UP000070444">
    <property type="component" value="Unassembled WGS sequence"/>
</dbReference>
<feature type="non-terminal residue" evidence="8">
    <location>
        <position position="1"/>
    </location>
</feature>
<protein>
    <recommendedName>
        <fullName evidence="6">Protein YIP</fullName>
    </recommendedName>
</protein>
<evidence type="ECO:0000256" key="6">
    <source>
        <dbReference type="RuleBase" id="RU361264"/>
    </source>
</evidence>
<feature type="domain" description="Yip1" evidence="7">
    <location>
        <begin position="34"/>
        <end position="181"/>
    </location>
</feature>
<dbReference type="AlphaFoldDB" id="A0A137NXN7"/>
<organism evidence="8 9">
    <name type="scientific">Conidiobolus coronatus (strain ATCC 28846 / CBS 209.66 / NRRL 28638)</name>
    <name type="common">Delacroixia coronata</name>
    <dbReference type="NCBI Taxonomy" id="796925"/>
    <lineage>
        <taxon>Eukaryota</taxon>
        <taxon>Fungi</taxon>
        <taxon>Fungi incertae sedis</taxon>
        <taxon>Zoopagomycota</taxon>
        <taxon>Entomophthoromycotina</taxon>
        <taxon>Entomophthoromycetes</taxon>
        <taxon>Entomophthorales</taxon>
        <taxon>Ancylistaceae</taxon>
        <taxon>Conidiobolus</taxon>
    </lineage>
</organism>
<feature type="transmembrane region" description="Helical" evidence="6">
    <location>
        <begin position="107"/>
        <end position="128"/>
    </location>
</feature>
<evidence type="ECO:0000256" key="5">
    <source>
        <dbReference type="ARBA" id="ARBA00023136"/>
    </source>
</evidence>
<evidence type="ECO:0000313" key="9">
    <source>
        <dbReference type="Proteomes" id="UP000070444"/>
    </source>
</evidence>
<dbReference type="InterPro" id="IPR006977">
    <property type="entry name" value="Yip1_dom"/>
</dbReference>
<dbReference type="GO" id="GO:0030134">
    <property type="term" value="C:COPII-coated ER to Golgi transport vesicle"/>
    <property type="evidence" value="ECO:0007669"/>
    <property type="project" value="EnsemblFungi"/>
</dbReference>
<dbReference type="GO" id="GO:0048280">
    <property type="term" value="P:vesicle fusion with Golgi apparatus"/>
    <property type="evidence" value="ECO:0007669"/>
    <property type="project" value="EnsemblFungi"/>
</dbReference>
<dbReference type="PANTHER" id="PTHR21236:SF2">
    <property type="entry name" value="PROTEIN YIPF"/>
    <property type="match status" value="1"/>
</dbReference>
<dbReference type="GO" id="GO:0006888">
    <property type="term" value="P:endoplasmic reticulum to Golgi vesicle-mediated transport"/>
    <property type="evidence" value="ECO:0007669"/>
    <property type="project" value="EnsemblFungi"/>
</dbReference>
<feature type="non-terminal residue" evidence="8">
    <location>
        <position position="185"/>
    </location>
</feature>
<dbReference type="GO" id="GO:0005789">
    <property type="term" value="C:endoplasmic reticulum membrane"/>
    <property type="evidence" value="ECO:0007669"/>
    <property type="project" value="EnsemblFungi"/>
</dbReference>
<evidence type="ECO:0000259" key="7">
    <source>
        <dbReference type="Pfam" id="PF04893"/>
    </source>
</evidence>
<feature type="transmembrane region" description="Helical" evidence="6">
    <location>
        <begin position="134"/>
        <end position="159"/>
    </location>
</feature>
<dbReference type="Pfam" id="PF04893">
    <property type="entry name" value="Yip1"/>
    <property type="match status" value="1"/>
</dbReference>
<dbReference type="OMA" id="HIRAKSM"/>
<feature type="transmembrane region" description="Helical" evidence="6">
    <location>
        <begin position="75"/>
        <end position="95"/>
    </location>
</feature>
<dbReference type="OrthoDB" id="440385at2759"/>
<accession>A0A137NXN7</accession>
<gene>
    <name evidence="8" type="ORF">CONCODRAFT_32256</name>
</gene>
<feature type="transmembrane region" description="Helical" evidence="6">
    <location>
        <begin position="49"/>
        <end position="69"/>
    </location>
</feature>